<evidence type="ECO:0000313" key="17">
    <source>
        <dbReference type="EMBL" id="RJG15079.1"/>
    </source>
</evidence>
<organism evidence="17 18">
    <name type="scientific">Massilia cavernae</name>
    <dbReference type="NCBI Taxonomy" id="2320864"/>
    <lineage>
        <taxon>Bacteria</taxon>
        <taxon>Pseudomonadati</taxon>
        <taxon>Pseudomonadota</taxon>
        <taxon>Betaproteobacteria</taxon>
        <taxon>Burkholderiales</taxon>
        <taxon>Oxalobacteraceae</taxon>
        <taxon>Telluria group</taxon>
        <taxon>Massilia</taxon>
    </lineage>
</organism>
<keyword evidence="2" id="KW-1003">Cell membrane</keyword>
<comment type="similarity">
    <text evidence="10">Belongs to the methyl-accepting chemotaxis (MCP) protein family.</text>
</comment>
<evidence type="ECO:0000256" key="14">
    <source>
        <dbReference type="SAM" id="Phobius"/>
    </source>
</evidence>
<dbReference type="AlphaFoldDB" id="A0A418XRC3"/>
<evidence type="ECO:0000259" key="15">
    <source>
        <dbReference type="PROSITE" id="PS50111"/>
    </source>
</evidence>
<keyword evidence="5" id="KW-0997">Cell inner membrane</keyword>
<evidence type="ECO:0000256" key="11">
    <source>
        <dbReference type="PROSITE-ProRule" id="PRU00284"/>
    </source>
</evidence>
<dbReference type="Proteomes" id="UP000284006">
    <property type="component" value="Unassembled WGS sequence"/>
</dbReference>
<dbReference type="SMART" id="SM00283">
    <property type="entry name" value="MA"/>
    <property type="match status" value="1"/>
</dbReference>
<dbReference type="Pfam" id="PF02203">
    <property type="entry name" value="TarH"/>
    <property type="match status" value="1"/>
</dbReference>
<dbReference type="CDD" id="cd06225">
    <property type="entry name" value="HAMP"/>
    <property type="match status" value="1"/>
</dbReference>
<dbReference type="InterPro" id="IPR004089">
    <property type="entry name" value="MCPsignal_dom"/>
</dbReference>
<dbReference type="Pfam" id="PF00672">
    <property type="entry name" value="HAMP"/>
    <property type="match status" value="1"/>
</dbReference>
<feature type="domain" description="Methyl-accepting transducer" evidence="15">
    <location>
        <begin position="277"/>
        <end position="506"/>
    </location>
</feature>
<dbReference type="PRINTS" id="PR00260">
    <property type="entry name" value="CHEMTRNSDUCR"/>
</dbReference>
<dbReference type="InterPro" id="IPR003660">
    <property type="entry name" value="HAMP_dom"/>
</dbReference>
<feature type="domain" description="HAMP" evidence="16">
    <location>
        <begin position="220"/>
        <end position="272"/>
    </location>
</feature>
<evidence type="ECO:0000259" key="16">
    <source>
        <dbReference type="PROSITE" id="PS50885"/>
    </source>
</evidence>
<dbReference type="CDD" id="cd11386">
    <property type="entry name" value="MCP_signal"/>
    <property type="match status" value="1"/>
</dbReference>
<evidence type="ECO:0000256" key="9">
    <source>
        <dbReference type="ARBA" id="ARBA00023224"/>
    </source>
</evidence>
<dbReference type="GO" id="GO:0007165">
    <property type="term" value="P:signal transduction"/>
    <property type="evidence" value="ECO:0007669"/>
    <property type="project" value="UniProtKB-KW"/>
</dbReference>
<dbReference type="InterPro" id="IPR051310">
    <property type="entry name" value="MCP_chemotaxis"/>
</dbReference>
<evidence type="ECO:0000256" key="2">
    <source>
        <dbReference type="ARBA" id="ARBA00022475"/>
    </source>
</evidence>
<dbReference type="SMART" id="SM00304">
    <property type="entry name" value="HAMP"/>
    <property type="match status" value="1"/>
</dbReference>
<dbReference type="EMBL" id="QYUP01000121">
    <property type="protein sequence ID" value="RJG15079.1"/>
    <property type="molecule type" value="Genomic_DNA"/>
</dbReference>
<dbReference type="OrthoDB" id="9806477at2"/>
<dbReference type="GO" id="GO:0006935">
    <property type="term" value="P:chemotaxis"/>
    <property type="evidence" value="ECO:0007669"/>
    <property type="project" value="UniProtKB-KW"/>
</dbReference>
<accession>A0A418XRC3</accession>
<dbReference type="Pfam" id="PF00015">
    <property type="entry name" value="MCPsignal"/>
    <property type="match status" value="1"/>
</dbReference>
<evidence type="ECO:0000256" key="1">
    <source>
        <dbReference type="ARBA" id="ARBA00004429"/>
    </source>
</evidence>
<keyword evidence="12" id="KW-0175">Coiled coil</keyword>
<name>A0A418XRC3_9BURK</name>
<comment type="subcellular location">
    <subcellularLocation>
        <location evidence="1">Cell inner membrane</location>
        <topology evidence="1">Multi-pass membrane protein</topology>
    </subcellularLocation>
</comment>
<dbReference type="SUPFAM" id="SSF58104">
    <property type="entry name" value="Methyl-accepting chemotaxis protein (MCP) signaling domain"/>
    <property type="match status" value="1"/>
</dbReference>
<dbReference type="InterPro" id="IPR004090">
    <property type="entry name" value="Chemotax_Me-accpt_rcpt"/>
</dbReference>
<evidence type="ECO:0000256" key="13">
    <source>
        <dbReference type="SAM" id="MobiDB-lite"/>
    </source>
</evidence>
<dbReference type="InterPro" id="IPR003122">
    <property type="entry name" value="Tar_rcpt_lig-bd"/>
</dbReference>
<sequence>MLRIIRIKTLIILALGFLTALLLAIGSMGIYSVNNTADQLKNISLKDVKAVAMIEKVRFRMEVNRSQILQTLQHNPVMEWSKLHDHPTSIHSKIISETNSEINQVWTQYVANIRSPEEKQLADDWYTKSGRLGVDGIAAASEAVQAGKWNDAQLVLIRVINPTYRKSDVALRTLSDFLEKRAQTGGAAVNANIKDTGYLMIGVLVLGALLAAAVGTLLVRGITAPLNQSIEIARRVAKGDLSGHIDVPSTNEFGQLLQALKDMNSSLSNIVHNVRTATDTIGTASSQIASGNLDLSSRTEEQASSLEETASSMEQLTGTVKQNGDNARQANQLALSASEVAVKGGSVVSEVVDTMKSINESAKKVVDIIGVIDGIAFQTNILALNAAVEAARAGEQGRGFAVVASEVRNLAQRSAAAAKEIKMLIGDSVEKVDVGARLVDQAGATMEEIVASVKRVTDIMGEIASASQEQSAGIEQVNQAVSQMDQMTQQNATLVEQAAAAAESLEDQARNLGQVVSVFKLADQKPAAAPSALKMIHAPQAVTHSATGTAHAKTANRKSLLGRARRTATAS</sequence>
<feature type="coiled-coil region" evidence="12">
    <location>
        <begin position="477"/>
        <end position="515"/>
    </location>
</feature>
<keyword evidence="7 14" id="KW-1133">Transmembrane helix</keyword>
<evidence type="ECO:0000256" key="12">
    <source>
        <dbReference type="SAM" id="Coils"/>
    </source>
</evidence>
<dbReference type="PANTHER" id="PTHR43531:SF14">
    <property type="entry name" value="METHYL-ACCEPTING CHEMOTAXIS PROTEIN I-RELATED"/>
    <property type="match status" value="1"/>
</dbReference>
<evidence type="ECO:0000256" key="6">
    <source>
        <dbReference type="ARBA" id="ARBA00022692"/>
    </source>
</evidence>
<evidence type="ECO:0000256" key="8">
    <source>
        <dbReference type="ARBA" id="ARBA00023136"/>
    </source>
</evidence>
<keyword evidence="8 14" id="KW-0472">Membrane</keyword>
<keyword evidence="4" id="KW-0145">Chemotaxis</keyword>
<proteinExistence type="inferred from homology"/>
<feature type="transmembrane region" description="Helical" evidence="14">
    <location>
        <begin position="198"/>
        <end position="219"/>
    </location>
</feature>
<keyword evidence="6 14" id="KW-0812">Transmembrane</keyword>
<evidence type="ECO:0000256" key="7">
    <source>
        <dbReference type="ARBA" id="ARBA00022989"/>
    </source>
</evidence>
<reference evidence="17 18" key="1">
    <citation type="submission" date="2018-09" db="EMBL/GenBank/DDBJ databases">
        <authorList>
            <person name="Zhu H."/>
        </authorList>
    </citation>
    <scope>NUCLEOTIDE SEQUENCE [LARGE SCALE GENOMIC DNA]</scope>
    <source>
        <strain evidence="17 18">K1S02-61</strain>
    </source>
</reference>
<keyword evidence="18" id="KW-1185">Reference proteome</keyword>
<dbReference type="PANTHER" id="PTHR43531">
    <property type="entry name" value="PROTEIN ICFG"/>
    <property type="match status" value="1"/>
</dbReference>
<dbReference type="PROSITE" id="PS50111">
    <property type="entry name" value="CHEMOTAXIS_TRANSDUC_2"/>
    <property type="match status" value="1"/>
</dbReference>
<evidence type="ECO:0000256" key="4">
    <source>
        <dbReference type="ARBA" id="ARBA00022500"/>
    </source>
</evidence>
<evidence type="ECO:0000313" key="18">
    <source>
        <dbReference type="Proteomes" id="UP000284006"/>
    </source>
</evidence>
<dbReference type="GO" id="GO:0005886">
    <property type="term" value="C:plasma membrane"/>
    <property type="evidence" value="ECO:0007669"/>
    <property type="project" value="UniProtKB-SubCell"/>
</dbReference>
<evidence type="ECO:0000256" key="5">
    <source>
        <dbReference type="ARBA" id="ARBA00022519"/>
    </source>
</evidence>
<feature type="region of interest" description="Disordered" evidence="13">
    <location>
        <begin position="546"/>
        <end position="571"/>
    </location>
</feature>
<dbReference type="FunFam" id="1.10.287.950:FF:000001">
    <property type="entry name" value="Methyl-accepting chemotaxis sensory transducer"/>
    <property type="match status" value="1"/>
</dbReference>
<dbReference type="GO" id="GO:0004888">
    <property type="term" value="F:transmembrane signaling receptor activity"/>
    <property type="evidence" value="ECO:0007669"/>
    <property type="project" value="InterPro"/>
</dbReference>
<gene>
    <name evidence="17" type="ORF">D3872_15335</name>
</gene>
<evidence type="ECO:0000256" key="10">
    <source>
        <dbReference type="ARBA" id="ARBA00029447"/>
    </source>
</evidence>
<keyword evidence="9 11" id="KW-0807">Transducer</keyword>
<dbReference type="RefSeq" id="WP_119811615.1">
    <property type="nucleotide sequence ID" value="NZ_QYUP01000121.1"/>
</dbReference>
<dbReference type="PROSITE" id="PS50885">
    <property type="entry name" value="HAMP"/>
    <property type="match status" value="1"/>
</dbReference>
<keyword evidence="3" id="KW-0488">Methylation</keyword>
<evidence type="ECO:0000256" key="3">
    <source>
        <dbReference type="ARBA" id="ARBA00022481"/>
    </source>
</evidence>
<dbReference type="Gene3D" id="1.10.287.950">
    <property type="entry name" value="Methyl-accepting chemotaxis protein"/>
    <property type="match status" value="1"/>
</dbReference>
<comment type="caution">
    <text evidence="17">The sequence shown here is derived from an EMBL/GenBank/DDBJ whole genome shotgun (WGS) entry which is preliminary data.</text>
</comment>
<protein>
    <submittedName>
        <fullName evidence="17">HAMP domain-containing protein</fullName>
    </submittedName>
</protein>